<keyword evidence="1" id="KW-1185">Reference proteome</keyword>
<reference evidence="2" key="1">
    <citation type="submission" date="2022-11" db="UniProtKB">
        <authorList>
            <consortium name="WormBaseParasite"/>
        </authorList>
    </citation>
    <scope>IDENTIFICATION</scope>
</reference>
<evidence type="ECO:0000313" key="2">
    <source>
        <dbReference type="WBParaSite" id="nRc.2.0.1.t08868-RA"/>
    </source>
</evidence>
<dbReference type="WBParaSite" id="nRc.2.0.1.t08868-RA">
    <property type="protein sequence ID" value="nRc.2.0.1.t08868-RA"/>
    <property type="gene ID" value="nRc.2.0.1.g08868"/>
</dbReference>
<evidence type="ECO:0000313" key="1">
    <source>
        <dbReference type="Proteomes" id="UP000887565"/>
    </source>
</evidence>
<dbReference type="Proteomes" id="UP000887565">
    <property type="component" value="Unplaced"/>
</dbReference>
<sequence length="68" mass="7903">VENTQLERKLTTLKSPLSPEIGQEIEELLYQSKSRLNHLYDQLDGKLANIFNFNDQKSTTTSKMENFN</sequence>
<dbReference type="AlphaFoldDB" id="A0A915I411"/>
<protein>
    <submittedName>
        <fullName evidence="2">Uncharacterized protein</fullName>
    </submittedName>
</protein>
<name>A0A915I411_ROMCU</name>
<proteinExistence type="predicted"/>
<accession>A0A915I411</accession>
<organism evidence="1 2">
    <name type="scientific">Romanomermis culicivorax</name>
    <name type="common">Nematode worm</name>
    <dbReference type="NCBI Taxonomy" id="13658"/>
    <lineage>
        <taxon>Eukaryota</taxon>
        <taxon>Metazoa</taxon>
        <taxon>Ecdysozoa</taxon>
        <taxon>Nematoda</taxon>
        <taxon>Enoplea</taxon>
        <taxon>Dorylaimia</taxon>
        <taxon>Mermithida</taxon>
        <taxon>Mermithoidea</taxon>
        <taxon>Mermithidae</taxon>
        <taxon>Romanomermis</taxon>
    </lineage>
</organism>